<sequence length="114" mass="12781">MGARVFLCLLAALHYTLGEDESIRYCHQGYSGFCVPTGGLLQPCSMSDMQCIRNTTQQFLEKTTKGIPAFNIKPIDPIIVPHAHYQRVPAHGMSCRINDTIIRGLRNLNITDFK</sequence>
<dbReference type="OrthoDB" id="7219269at2759"/>
<evidence type="ECO:0000313" key="3">
    <source>
        <dbReference type="Proteomes" id="UP000299102"/>
    </source>
</evidence>
<feature type="signal peptide" evidence="1">
    <location>
        <begin position="1"/>
        <end position="18"/>
    </location>
</feature>
<keyword evidence="1" id="KW-0732">Signal</keyword>
<accession>A0A4C1YVE9</accession>
<dbReference type="InterPro" id="IPR010562">
    <property type="entry name" value="Haemolymph_juvenile_hormone-bd"/>
</dbReference>
<reference evidence="2 3" key="1">
    <citation type="journal article" date="2019" name="Commun. Biol.">
        <title>The bagworm genome reveals a unique fibroin gene that provides high tensile strength.</title>
        <authorList>
            <person name="Kono N."/>
            <person name="Nakamura H."/>
            <person name="Ohtoshi R."/>
            <person name="Tomita M."/>
            <person name="Numata K."/>
            <person name="Arakawa K."/>
        </authorList>
    </citation>
    <scope>NUCLEOTIDE SEQUENCE [LARGE SCALE GENOMIC DNA]</scope>
</reference>
<dbReference type="Proteomes" id="UP000299102">
    <property type="component" value="Unassembled WGS sequence"/>
</dbReference>
<evidence type="ECO:0000313" key="2">
    <source>
        <dbReference type="EMBL" id="GBP78255.1"/>
    </source>
</evidence>
<keyword evidence="3" id="KW-1185">Reference proteome</keyword>
<dbReference type="Pfam" id="PF06585">
    <property type="entry name" value="JHBP"/>
    <property type="match status" value="1"/>
</dbReference>
<evidence type="ECO:0000256" key="1">
    <source>
        <dbReference type="SAM" id="SignalP"/>
    </source>
</evidence>
<dbReference type="Gene3D" id="3.15.10.30">
    <property type="entry name" value="Haemolymph juvenile hormone binding protein"/>
    <property type="match status" value="1"/>
</dbReference>
<name>A0A4C1YVE9_EUMVA</name>
<protein>
    <submittedName>
        <fullName evidence="2">Juvenile hormone-binding protein</fullName>
    </submittedName>
</protein>
<dbReference type="EMBL" id="BGZK01001363">
    <property type="protein sequence ID" value="GBP78255.1"/>
    <property type="molecule type" value="Genomic_DNA"/>
</dbReference>
<comment type="caution">
    <text evidence="2">The sequence shown here is derived from an EMBL/GenBank/DDBJ whole genome shotgun (WGS) entry which is preliminary data.</text>
</comment>
<organism evidence="2 3">
    <name type="scientific">Eumeta variegata</name>
    <name type="common">Bagworm moth</name>
    <name type="synonym">Eumeta japonica</name>
    <dbReference type="NCBI Taxonomy" id="151549"/>
    <lineage>
        <taxon>Eukaryota</taxon>
        <taxon>Metazoa</taxon>
        <taxon>Ecdysozoa</taxon>
        <taxon>Arthropoda</taxon>
        <taxon>Hexapoda</taxon>
        <taxon>Insecta</taxon>
        <taxon>Pterygota</taxon>
        <taxon>Neoptera</taxon>
        <taxon>Endopterygota</taxon>
        <taxon>Lepidoptera</taxon>
        <taxon>Glossata</taxon>
        <taxon>Ditrysia</taxon>
        <taxon>Tineoidea</taxon>
        <taxon>Psychidae</taxon>
        <taxon>Oiketicinae</taxon>
        <taxon>Eumeta</taxon>
    </lineage>
</organism>
<feature type="chain" id="PRO_5020034269" evidence="1">
    <location>
        <begin position="19"/>
        <end position="114"/>
    </location>
</feature>
<dbReference type="AlphaFoldDB" id="A0A4C1YVE9"/>
<dbReference type="InterPro" id="IPR038606">
    <property type="entry name" value="To_sf"/>
</dbReference>
<gene>
    <name evidence="2" type="primary">JHBP</name>
    <name evidence="2" type="ORF">EVAR_66286_1</name>
</gene>
<proteinExistence type="predicted"/>